<dbReference type="EMBL" id="AVOT02033618">
    <property type="protein sequence ID" value="MBW0527561.1"/>
    <property type="molecule type" value="Genomic_DNA"/>
</dbReference>
<dbReference type="Proteomes" id="UP000765509">
    <property type="component" value="Unassembled WGS sequence"/>
</dbReference>
<keyword evidence="3" id="KW-1185">Reference proteome</keyword>
<dbReference type="AlphaFoldDB" id="A0A9Q3I2X1"/>
<proteinExistence type="predicted"/>
<comment type="caution">
    <text evidence="2">The sequence shown here is derived from an EMBL/GenBank/DDBJ whole genome shotgun (WGS) entry which is preliminary data.</text>
</comment>
<organism evidence="2 3">
    <name type="scientific">Austropuccinia psidii MF-1</name>
    <dbReference type="NCBI Taxonomy" id="1389203"/>
    <lineage>
        <taxon>Eukaryota</taxon>
        <taxon>Fungi</taxon>
        <taxon>Dikarya</taxon>
        <taxon>Basidiomycota</taxon>
        <taxon>Pucciniomycotina</taxon>
        <taxon>Pucciniomycetes</taxon>
        <taxon>Pucciniales</taxon>
        <taxon>Sphaerophragmiaceae</taxon>
        <taxon>Austropuccinia</taxon>
    </lineage>
</organism>
<protein>
    <submittedName>
        <fullName evidence="2">Uncharacterized protein</fullName>
    </submittedName>
</protein>
<evidence type="ECO:0000313" key="2">
    <source>
        <dbReference type="EMBL" id="MBW0527561.1"/>
    </source>
</evidence>
<name>A0A9Q3I2X1_9BASI</name>
<gene>
    <name evidence="2" type="ORF">O181_067276</name>
</gene>
<reference evidence="2" key="1">
    <citation type="submission" date="2021-03" db="EMBL/GenBank/DDBJ databases">
        <title>Draft genome sequence of rust myrtle Austropuccinia psidii MF-1, a brazilian biotype.</title>
        <authorList>
            <person name="Quecine M.C."/>
            <person name="Pachon D.M.R."/>
            <person name="Bonatelli M.L."/>
            <person name="Correr F.H."/>
            <person name="Franceschini L.M."/>
            <person name="Leite T.F."/>
            <person name="Margarido G.R.A."/>
            <person name="Almeida C.A."/>
            <person name="Ferrarezi J.A."/>
            <person name="Labate C.A."/>
        </authorList>
    </citation>
    <scope>NUCLEOTIDE SEQUENCE</scope>
    <source>
        <strain evidence="2">MF-1</strain>
    </source>
</reference>
<sequence length="245" mass="27706">MGCGEESSTERKTKNVNAHSNDEYNSKLGIYIVKTLPYRSNSATAFFQRLDSKINEVDAMMGPKSKQQVCQRPKKTIFFDFEKTPKNIPIEFYKPKWFNERNNSEKLIAAELSGVAFVPVKHLPPGAKQHPDERLGNLSFSCKYWESISKDYKIEPGTPESSEEGSVESSIGNESIDLDAARGECNVDKSFLDEPSIENGESEPELMEEDNESCYQKNEDVVMVDAWDKISSSGGWRRNGWYCNG</sequence>
<feature type="compositionally biased region" description="Acidic residues" evidence="1">
    <location>
        <begin position="200"/>
        <end position="212"/>
    </location>
</feature>
<evidence type="ECO:0000256" key="1">
    <source>
        <dbReference type="SAM" id="MobiDB-lite"/>
    </source>
</evidence>
<evidence type="ECO:0000313" key="3">
    <source>
        <dbReference type="Proteomes" id="UP000765509"/>
    </source>
</evidence>
<accession>A0A9Q3I2X1</accession>
<feature type="region of interest" description="Disordered" evidence="1">
    <location>
        <begin position="189"/>
        <end position="217"/>
    </location>
</feature>